<proteinExistence type="predicted"/>
<name>A0A1C0TWU9_9GAMM</name>
<dbReference type="EMBL" id="MAUJ01000001">
    <property type="protein sequence ID" value="OCQ23789.1"/>
    <property type="molecule type" value="Genomic_DNA"/>
</dbReference>
<evidence type="ECO:0000313" key="2">
    <source>
        <dbReference type="Proteomes" id="UP000093366"/>
    </source>
</evidence>
<gene>
    <name evidence="1" type="ORF">A7985_07570</name>
</gene>
<protein>
    <submittedName>
        <fullName evidence="1">Uncharacterized protein</fullName>
    </submittedName>
</protein>
<dbReference type="AlphaFoldDB" id="A0A1C0TWU9"/>
<reference evidence="2" key="1">
    <citation type="submission" date="2016-07" db="EMBL/GenBank/DDBJ databases">
        <authorList>
            <person name="Florea S."/>
            <person name="Webb J.S."/>
            <person name="Jaromczyk J."/>
            <person name="Schardl C.L."/>
        </authorList>
    </citation>
    <scope>NUCLEOTIDE SEQUENCE [LARGE SCALE GENOMIC DNA]</scope>
    <source>
        <strain evidence="2">IPB1</strain>
    </source>
</reference>
<evidence type="ECO:0000313" key="1">
    <source>
        <dbReference type="EMBL" id="OCQ23789.1"/>
    </source>
</evidence>
<sequence length="102" mass="11519">MVNGVPVNIDISDSKAISILNYVNQCSDLSCLDEIERNKLKQTTGYKFTKPYNISSAKASNSNEAMYCMQLRTEDYYFALSFCLIEIDTHFKVVNLSWGEAG</sequence>
<dbReference type="Proteomes" id="UP000093366">
    <property type="component" value="Unassembled WGS sequence"/>
</dbReference>
<comment type="caution">
    <text evidence="1">The sequence shown here is derived from an EMBL/GenBank/DDBJ whole genome shotgun (WGS) entry which is preliminary data.</text>
</comment>
<accession>A0A1C0TWU9</accession>
<organism evidence="1 2">
    <name type="scientific">Pseudoalteromonas luteoviolacea</name>
    <dbReference type="NCBI Taxonomy" id="43657"/>
    <lineage>
        <taxon>Bacteria</taxon>
        <taxon>Pseudomonadati</taxon>
        <taxon>Pseudomonadota</taxon>
        <taxon>Gammaproteobacteria</taxon>
        <taxon>Alteromonadales</taxon>
        <taxon>Pseudoalteromonadaceae</taxon>
        <taxon>Pseudoalteromonas</taxon>
    </lineage>
</organism>